<evidence type="ECO:0000256" key="2">
    <source>
        <dbReference type="ARBA" id="ARBA00007317"/>
    </source>
</evidence>
<feature type="domain" description="Peripheral subunit-binding (PSBD)" evidence="9">
    <location>
        <begin position="147"/>
        <end position="184"/>
    </location>
</feature>
<dbReference type="EC" id="2.3.1.-" evidence="6"/>
<dbReference type="SUPFAM" id="SSF47005">
    <property type="entry name" value="Peripheral subunit-binding domain of 2-oxo acid dehydrogenase complex"/>
    <property type="match status" value="1"/>
</dbReference>
<dbReference type="PANTHER" id="PTHR43178:SF5">
    <property type="entry name" value="LIPOAMIDE ACYLTRANSFERASE COMPONENT OF BRANCHED-CHAIN ALPHA-KETO ACID DEHYDROGENASE COMPLEX, MITOCHONDRIAL"/>
    <property type="match status" value="1"/>
</dbReference>
<comment type="cofactor">
    <cofactor evidence="1 6">
        <name>(R)-lipoate</name>
        <dbReference type="ChEBI" id="CHEBI:83088"/>
    </cofactor>
</comment>
<evidence type="ECO:0000259" key="9">
    <source>
        <dbReference type="PROSITE" id="PS51826"/>
    </source>
</evidence>
<gene>
    <name evidence="10" type="ORF">GCM10022286_10490</name>
</gene>
<dbReference type="PROSITE" id="PS00189">
    <property type="entry name" value="LIPOYL"/>
    <property type="match status" value="1"/>
</dbReference>
<dbReference type="PROSITE" id="PS51826">
    <property type="entry name" value="PSBD"/>
    <property type="match status" value="1"/>
</dbReference>
<evidence type="ECO:0000256" key="7">
    <source>
        <dbReference type="SAM" id="MobiDB-lite"/>
    </source>
</evidence>
<reference evidence="10" key="2">
    <citation type="submission" date="2023-12" db="EMBL/GenBank/DDBJ databases">
        <authorList>
            <person name="Sun Q."/>
            <person name="Inoue M."/>
        </authorList>
    </citation>
    <scope>NUCLEOTIDE SEQUENCE</scope>
    <source>
        <strain evidence="10">JCM 17590</strain>
    </source>
</reference>
<dbReference type="InterPro" id="IPR004167">
    <property type="entry name" value="PSBD"/>
</dbReference>
<dbReference type="InterPro" id="IPR001078">
    <property type="entry name" value="2-oxoacid_DH_actylTfrase"/>
</dbReference>
<dbReference type="PROSITE" id="PS50968">
    <property type="entry name" value="BIOTINYL_LIPOYL"/>
    <property type="match status" value="1"/>
</dbReference>
<evidence type="ECO:0000313" key="11">
    <source>
        <dbReference type="Proteomes" id="UP001415169"/>
    </source>
</evidence>
<dbReference type="CDD" id="cd06849">
    <property type="entry name" value="lipoyl_domain"/>
    <property type="match status" value="1"/>
</dbReference>
<keyword evidence="4 6" id="KW-0450">Lipoyl</keyword>
<feature type="compositionally biased region" description="Low complexity" evidence="7">
    <location>
        <begin position="189"/>
        <end position="204"/>
    </location>
</feature>
<dbReference type="InterPro" id="IPR011053">
    <property type="entry name" value="Single_hybrid_motif"/>
</dbReference>
<dbReference type="EMBL" id="BAABBV010000001">
    <property type="protein sequence ID" value="GAA4158093.1"/>
    <property type="molecule type" value="Genomic_DNA"/>
</dbReference>
<dbReference type="SUPFAM" id="SSF51230">
    <property type="entry name" value="Single hybrid motif"/>
    <property type="match status" value="1"/>
</dbReference>
<evidence type="ECO:0000256" key="5">
    <source>
        <dbReference type="ARBA" id="ARBA00023315"/>
    </source>
</evidence>
<name>A0ABP7ZHM4_9MICO</name>
<dbReference type="InterPro" id="IPR023213">
    <property type="entry name" value="CAT-like_dom_sf"/>
</dbReference>
<evidence type="ECO:0000256" key="4">
    <source>
        <dbReference type="ARBA" id="ARBA00022823"/>
    </source>
</evidence>
<sequence>MPEQFLLPDLGEGLTEAEVTNWLVQPGETVAIDQPVVEVESAKSIVELPCPFAGTVGELCAHVGDVVHAGQPLLRMAEHEVIEDAEAPASSGAVLVGYGVSEPAPVRQRTRGARFGRGRATASAPAAVAPGAAAASTLIDPTRRSRVVSPIVRRIAQEAGFDAAHLVGSGPDGLVVKSDVEAAIAAMKPQQQASAPASASAQSQGDPDVRIPITGIREIIGTRLTRSRQTIPEATIWLDVDATPLIEAKKRLEVATGDHYSLTAVLARFTVAALKKFPALNSSVDEDAHVIVQHSAINLGIAAQTPRGLLVPVVHGAHELSTAELRDRVAELTEHAKKGDFPPAQLTGSTFTLDNYGGFGIDGGAPIINPPEVAILGVGRLVDRPWVVDGELAVRKVMTLTLVFDHRVCDGDVASGFLTRVAACIEEPLLAL</sequence>
<keyword evidence="11" id="KW-1185">Reference proteome</keyword>
<dbReference type="Gene3D" id="2.40.50.100">
    <property type="match status" value="1"/>
</dbReference>
<dbReference type="InterPro" id="IPR000089">
    <property type="entry name" value="Biotin_lipoyl"/>
</dbReference>
<accession>A0ABP7ZHM4</accession>
<dbReference type="Pfam" id="PF00198">
    <property type="entry name" value="2-oxoacid_dh"/>
    <property type="match status" value="1"/>
</dbReference>
<dbReference type="Pfam" id="PF02817">
    <property type="entry name" value="E3_binding"/>
    <property type="match status" value="1"/>
</dbReference>
<evidence type="ECO:0000256" key="6">
    <source>
        <dbReference type="RuleBase" id="RU003423"/>
    </source>
</evidence>
<organism evidence="10 11">
    <name type="scientific">Gryllotalpicola daejeonensis</name>
    <dbReference type="NCBI Taxonomy" id="993087"/>
    <lineage>
        <taxon>Bacteria</taxon>
        <taxon>Bacillati</taxon>
        <taxon>Actinomycetota</taxon>
        <taxon>Actinomycetes</taxon>
        <taxon>Micrococcales</taxon>
        <taxon>Microbacteriaceae</taxon>
        <taxon>Gryllotalpicola</taxon>
    </lineage>
</organism>
<dbReference type="Gene3D" id="3.30.559.10">
    <property type="entry name" value="Chloramphenicol acetyltransferase-like domain"/>
    <property type="match status" value="1"/>
</dbReference>
<dbReference type="RefSeq" id="WP_344790696.1">
    <property type="nucleotide sequence ID" value="NZ_BAABBV010000001.1"/>
</dbReference>
<dbReference type="Gene3D" id="4.10.320.10">
    <property type="entry name" value="E3-binding domain"/>
    <property type="match status" value="1"/>
</dbReference>
<dbReference type="SUPFAM" id="SSF52777">
    <property type="entry name" value="CoA-dependent acyltransferases"/>
    <property type="match status" value="1"/>
</dbReference>
<keyword evidence="3 6" id="KW-0808">Transferase</keyword>
<evidence type="ECO:0000259" key="8">
    <source>
        <dbReference type="PROSITE" id="PS50968"/>
    </source>
</evidence>
<dbReference type="PANTHER" id="PTHR43178">
    <property type="entry name" value="DIHYDROLIPOAMIDE ACETYLTRANSFERASE COMPONENT OF PYRUVATE DEHYDROGENASE COMPLEX"/>
    <property type="match status" value="1"/>
</dbReference>
<evidence type="ECO:0000313" key="10">
    <source>
        <dbReference type="EMBL" id="GAA4158093.1"/>
    </source>
</evidence>
<dbReference type="Proteomes" id="UP001415169">
    <property type="component" value="Unassembled WGS sequence"/>
</dbReference>
<dbReference type="InterPro" id="IPR003016">
    <property type="entry name" value="2-oxoA_DH_lipoyl-BS"/>
</dbReference>
<comment type="similarity">
    <text evidence="2 6">Belongs to the 2-oxoacid dehydrogenase family.</text>
</comment>
<evidence type="ECO:0000256" key="3">
    <source>
        <dbReference type="ARBA" id="ARBA00022679"/>
    </source>
</evidence>
<feature type="domain" description="Lipoyl-binding" evidence="8">
    <location>
        <begin position="2"/>
        <end position="77"/>
    </location>
</feature>
<keyword evidence="5 6" id="KW-0012">Acyltransferase</keyword>
<dbReference type="InterPro" id="IPR036625">
    <property type="entry name" value="E3-bd_dom_sf"/>
</dbReference>
<reference evidence="10" key="1">
    <citation type="journal article" date="2014" name="Int. J. Syst. Evol. Microbiol.">
        <title>Complete genome of a new Firmicutes species belonging to the dominant human colonic microbiota ('Ruminococcus bicirculans') reveals two chromosomes and a selective capacity to utilize plant glucans.</title>
        <authorList>
            <consortium name="NISC Comparative Sequencing Program"/>
            <person name="Wegmann U."/>
            <person name="Louis P."/>
            <person name="Goesmann A."/>
            <person name="Henrissat B."/>
            <person name="Duncan S.H."/>
            <person name="Flint H.J."/>
        </authorList>
    </citation>
    <scope>NUCLEOTIDE SEQUENCE</scope>
    <source>
        <strain evidence="10">JCM 17590</strain>
    </source>
</reference>
<comment type="caution">
    <text evidence="10">The sequence shown here is derived from an EMBL/GenBank/DDBJ whole genome shotgun (WGS) entry which is preliminary data.</text>
</comment>
<dbReference type="InterPro" id="IPR050743">
    <property type="entry name" value="2-oxoacid_DH_E2_comp"/>
</dbReference>
<protein>
    <recommendedName>
        <fullName evidence="6">Dihydrolipoamide acetyltransferase component of pyruvate dehydrogenase complex</fullName>
        <ecNumber evidence="6">2.3.1.-</ecNumber>
    </recommendedName>
</protein>
<dbReference type="Pfam" id="PF00364">
    <property type="entry name" value="Biotin_lipoyl"/>
    <property type="match status" value="1"/>
</dbReference>
<feature type="region of interest" description="Disordered" evidence="7">
    <location>
        <begin position="188"/>
        <end position="207"/>
    </location>
</feature>
<proteinExistence type="inferred from homology"/>
<evidence type="ECO:0000256" key="1">
    <source>
        <dbReference type="ARBA" id="ARBA00001938"/>
    </source>
</evidence>